<dbReference type="InterPro" id="IPR027417">
    <property type="entry name" value="P-loop_NTPase"/>
</dbReference>
<evidence type="ECO:0000256" key="2">
    <source>
        <dbReference type="ARBA" id="ARBA00022448"/>
    </source>
</evidence>
<dbReference type="SMART" id="SM00382">
    <property type="entry name" value="AAA"/>
    <property type="match status" value="1"/>
</dbReference>
<dbReference type="HOGENOM" id="CLU_000604_1_2_2"/>
<dbReference type="PANTHER" id="PTHR42711">
    <property type="entry name" value="ABC TRANSPORTER ATP-BINDING PROTEIN"/>
    <property type="match status" value="1"/>
</dbReference>
<evidence type="ECO:0000313" key="7">
    <source>
        <dbReference type="Proteomes" id="UP000000674"/>
    </source>
</evidence>
<dbReference type="STRING" id="349307.Mthe_0377"/>
<reference evidence="6 7" key="1">
    <citation type="submission" date="2006-10" db="EMBL/GenBank/DDBJ databases">
        <title>Complete sequence of Methanosaeta thermophila PT.</title>
        <authorList>
            <consortium name="US DOE Joint Genome Institute"/>
            <person name="Copeland A."/>
            <person name="Lucas S."/>
            <person name="Lapidus A."/>
            <person name="Barry K."/>
            <person name="Detter J.C."/>
            <person name="Glavina del Rio T."/>
            <person name="Hammon N."/>
            <person name="Israni S."/>
            <person name="Pitluck S."/>
            <person name="Chain P."/>
            <person name="Malfatti S."/>
            <person name="Shin M."/>
            <person name="Vergez L."/>
            <person name="Schmutz J."/>
            <person name="Larimer F."/>
            <person name="Land M."/>
            <person name="Hauser L."/>
            <person name="Kyrpides N."/>
            <person name="Kim E."/>
            <person name="Smith K.S."/>
            <person name="Ingram-Smith C."/>
            <person name="Richardson P."/>
        </authorList>
    </citation>
    <scope>NUCLEOTIDE SEQUENCE [LARGE SCALE GENOMIC DNA]</scope>
    <source>
        <strain evidence="7">DSM 6194 / JCM 14653 / NBRC 101360 / PT</strain>
    </source>
</reference>
<evidence type="ECO:0000259" key="5">
    <source>
        <dbReference type="PROSITE" id="PS50893"/>
    </source>
</evidence>
<comment type="similarity">
    <text evidence="1">Belongs to the ABC transporter superfamily.</text>
</comment>
<feature type="domain" description="ABC transporter" evidence="5">
    <location>
        <begin position="5"/>
        <end position="241"/>
    </location>
</feature>
<dbReference type="InterPro" id="IPR050763">
    <property type="entry name" value="ABC_transporter_ATP-binding"/>
</dbReference>
<dbReference type="GO" id="GO:0005524">
    <property type="term" value="F:ATP binding"/>
    <property type="evidence" value="ECO:0007669"/>
    <property type="project" value="UniProtKB-KW"/>
</dbReference>
<accession>A0B646</accession>
<keyword evidence="7" id="KW-1185">Reference proteome</keyword>
<organism evidence="6 7">
    <name type="scientific">Methanothrix thermoacetophila (strain DSM 6194 / JCM 14653 / NBRC 101360 / PT)</name>
    <name type="common">Methanosaeta thermophila</name>
    <dbReference type="NCBI Taxonomy" id="349307"/>
    <lineage>
        <taxon>Archaea</taxon>
        <taxon>Methanobacteriati</taxon>
        <taxon>Methanobacteriota</taxon>
        <taxon>Stenosarchaea group</taxon>
        <taxon>Methanomicrobia</taxon>
        <taxon>Methanotrichales</taxon>
        <taxon>Methanotrichaceae</taxon>
        <taxon>Methanothrix</taxon>
    </lineage>
</organism>
<evidence type="ECO:0000256" key="3">
    <source>
        <dbReference type="ARBA" id="ARBA00022741"/>
    </source>
</evidence>
<dbReference type="Pfam" id="PF00005">
    <property type="entry name" value="ABC_tran"/>
    <property type="match status" value="1"/>
</dbReference>
<dbReference type="Gene3D" id="3.40.50.300">
    <property type="entry name" value="P-loop containing nucleotide triphosphate hydrolases"/>
    <property type="match status" value="1"/>
</dbReference>
<dbReference type="SUPFAM" id="SSF52540">
    <property type="entry name" value="P-loop containing nucleoside triphosphate hydrolases"/>
    <property type="match status" value="1"/>
</dbReference>
<keyword evidence="3" id="KW-0547">Nucleotide-binding</keyword>
<proteinExistence type="inferred from homology"/>
<evidence type="ECO:0000256" key="1">
    <source>
        <dbReference type="ARBA" id="ARBA00005417"/>
    </source>
</evidence>
<dbReference type="GeneID" id="4462711"/>
<evidence type="ECO:0000256" key="4">
    <source>
        <dbReference type="ARBA" id="ARBA00022840"/>
    </source>
</evidence>
<dbReference type="PROSITE" id="PS50893">
    <property type="entry name" value="ABC_TRANSPORTER_2"/>
    <property type="match status" value="1"/>
</dbReference>
<dbReference type="GO" id="GO:0016887">
    <property type="term" value="F:ATP hydrolysis activity"/>
    <property type="evidence" value="ECO:0007669"/>
    <property type="project" value="InterPro"/>
</dbReference>
<sequence length="309" mass="34681">MKDAVCASGICKGFNTIFRGKKEVLKDINLLIDGEEIFGILGPNGSGKTTLLSIFSTLIYPDSGELTILGIDARRNTHEVRKLINISTGKPNFPWSLTVKENLRHSGMLYGLHGRELDRAVDWSMESFELYQYQDTRFENLSTGVKQRLSLAKAMLNGPKLLFLDEPTTGLDPQMAQRTRALVKRIHRDMGVSVVMTTHYMPEAEELCGMIAFLKEGRIIAQDTPARLKRNLKIGERMRIRYSGNIDCDALRSIPGLISAEISKGRADLVVDKNEATFSRVMRTFQSAEILELELEEPDLEDVFIELAG</sequence>
<dbReference type="RefSeq" id="WP_011695568.1">
    <property type="nucleotide sequence ID" value="NC_008553.1"/>
</dbReference>
<evidence type="ECO:0000313" key="6">
    <source>
        <dbReference type="EMBL" id="ABK14170.1"/>
    </source>
</evidence>
<dbReference type="InterPro" id="IPR003593">
    <property type="entry name" value="AAA+_ATPase"/>
</dbReference>
<keyword evidence="4" id="KW-0067">ATP-binding</keyword>
<protein>
    <submittedName>
        <fullName evidence="6">ABC transporter related protein</fullName>
    </submittedName>
</protein>
<keyword evidence="2" id="KW-0813">Transport</keyword>
<dbReference type="OrthoDB" id="87732at2157"/>
<dbReference type="AlphaFoldDB" id="A0B646"/>
<dbReference type="PANTHER" id="PTHR42711:SF5">
    <property type="entry name" value="ABC TRANSPORTER ATP-BINDING PROTEIN NATA"/>
    <property type="match status" value="1"/>
</dbReference>
<dbReference type="KEGG" id="mtp:Mthe_0377"/>
<dbReference type="Proteomes" id="UP000000674">
    <property type="component" value="Chromosome"/>
</dbReference>
<name>A0B646_METTP</name>
<dbReference type="InterPro" id="IPR003439">
    <property type="entry name" value="ABC_transporter-like_ATP-bd"/>
</dbReference>
<dbReference type="EMBL" id="CP000477">
    <property type="protein sequence ID" value="ABK14170.1"/>
    <property type="molecule type" value="Genomic_DNA"/>
</dbReference>
<gene>
    <name evidence="6" type="ordered locus">Mthe_0377</name>
</gene>